<reference evidence="2 3" key="1">
    <citation type="submission" date="2021-06" db="EMBL/GenBank/DDBJ databases">
        <title>Bacillus sp. RD4P76, an endophyte from a halophyte.</title>
        <authorList>
            <person name="Sun J.-Q."/>
        </authorList>
    </citation>
    <scope>NUCLEOTIDE SEQUENCE [LARGE SCALE GENOMIC DNA]</scope>
    <source>
        <strain evidence="2 3">JCM 17098</strain>
    </source>
</reference>
<sequence length="211" mass="25122">MELLIEYQWGIFIVAEILSIFALLLFGFFRYFLVKKKLSLLFIYAFLALVGLEAVLGILIYQYTGEFSTFQLVITIFVIYACTFGIFDFLRLDRWMRRKVGEWRGIELLSEKDYYILERNKDPKLKAKKYRWSATIHMIVFLTVQFIFWSLGTQGFQEMLSYITDFSWIEAGTSEQSPYPTETLYYIGMIWSVVFIVDFLYSWSYTIFPSK</sequence>
<evidence type="ECO:0000313" key="3">
    <source>
        <dbReference type="Proteomes" id="UP000790580"/>
    </source>
</evidence>
<protein>
    <recommendedName>
        <fullName evidence="4">Integral membrane protein</fullName>
    </recommendedName>
</protein>
<gene>
    <name evidence="2" type="ORF">KS407_22910</name>
</gene>
<keyword evidence="1" id="KW-1133">Transmembrane helix</keyword>
<evidence type="ECO:0008006" key="4">
    <source>
        <dbReference type="Google" id="ProtNLM"/>
    </source>
</evidence>
<evidence type="ECO:0000256" key="1">
    <source>
        <dbReference type="SAM" id="Phobius"/>
    </source>
</evidence>
<dbReference type="EMBL" id="JAHQCR010000091">
    <property type="protein sequence ID" value="MBU9724279.1"/>
    <property type="molecule type" value="Genomic_DNA"/>
</dbReference>
<accession>A0ABS6K0A4</accession>
<proteinExistence type="predicted"/>
<feature type="transmembrane region" description="Helical" evidence="1">
    <location>
        <begin position="130"/>
        <end position="151"/>
    </location>
</feature>
<keyword evidence="1" id="KW-0812">Transmembrane</keyword>
<feature type="transmembrane region" description="Helical" evidence="1">
    <location>
        <begin position="184"/>
        <end position="208"/>
    </location>
</feature>
<keyword evidence="3" id="KW-1185">Reference proteome</keyword>
<dbReference type="RefSeq" id="WP_088077141.1">
    <property type="nucleotide sequence ID" value="NZ_JAHQCR010000091.1"/>
</dbReference>
<keyword evidence="1" id="KW-0472">Membrane</keyword>
<name>A0ABS6K0A4_9BACI</name>
<feature type="transmembrane region" description="Helical" evidence="1">
    <location>
        <begin position="12"/>
        <end position="33"/>
    </location>
</feature>
<feature type="transmembrane region" description="Helical" evidence="1">
    <location>
        <begin position="69"/>
        <end position="90"/>
    </location>
</feature>
<evidence type="ECO:0000313" key="2">
    <source>
        <dbReference type="EMBL" id="MBU9724279.1"/>
    </source>
</evidence>
<dbReference type="Proteomes" id="UP000790580">
    <property type="component" value="Unassembled WGS sequence"/>
</dbReference>
<feature type="transmembrane region" description="Helical" evidence="1">
    <location>
        <begin position="40"/>
        <end position="63"/>
    </location>
</feature>
<organism evidence="2 3">
    <name type="scientific">Evansella alkalicola</name>
    <dbReference type="NCBI Taxonomy" id="745819"/>
    <lineage>
        <taxon>Bacteria</taxon>
        <taxon>Bacillati</taxon>
        <taxon>Bacillota</taxon>
        <taxon>Bacilli</taxon>
        <taxon>Bacillales</taxon>
        <taxon>Bacillaceae</taxon>
        <taxon>Evansella</taxon>
    </lineage>
</organism>
<comment type="caution">
    <text evidence="2">The sequence shown here is derived from an EMBL/GenBank/DDBJ whole genome shotgun (WGS) entry which is preliminary data.</text>
</comment>